<proteinExistence type="predicted"/>
<dbReference type="STRING" id="667676.SAMN05192539_10473"/>
<dbReference type="EMBL" id="FNYE01000047">
    <property type="protein sequence ID" value="SEK10150.1"/>
    <property type="molecule type" value="Genomic_DNA"/>
</dbReference>
<protein>
    <submittedName>
        <fullName evidence="1">Uncharacterized protein</fullName>
    </submittedName>
</protein>
<reference evidence="2" key="1">
    <citation type="submission" date="2016-10" db="EMBL/GenBank/DDBJ databases">
        <authorList>
            <person name="Varghese N."/>
            <person name="Submissions S."/>
        </authorList>
    </citation>
    <scope>NUCLEOTIDE SEQUENCE [LARGE SCALE GENOMIC DNA]</scope>
    <source>
        <strain evidence="2">LMG 26031</strain>
    </source>
</reference>
<evidence type="ECO:0000313" key="2">
    <source>
        <dbReference type="Proteomes" id="UP000198866"/>
    </source>
</evidence>
<keyword evidence="2" id="KW-1185">Reference proteome</keyword>
<dbReference type="AlphaFoldDB" id="A0A1H7EEU8"/>
<dbReference type="Proteomes" id="UP000198866">
    <property type="component" value="Unassembled WGS sequence"/>
</dbReference>
<sequence length="73" mass="8126">MTYAQAKNDFLILAGFVKADTNTNTAEDRDDDGKTNLWLIDMMEAKSSLKRSPASLTTWSHSVVIWMTRASTG</sequence>
<evidence type="ECO:0000313" key="1">
    <source>
        <dbReference type="EMBL" id="SEK10150.1"/>
    </source>
</evidence>
<organism evidence="1 2">
    <name type="scientific">Paraburkholderia diazotrophica</name>
    <dbReference type="NCBI Taxonomy" id="667676"/>
    <lineage>
        <taxon>Bacteria</taxon>
        <taxon>Pseudomonadati</taxon>
        <taxon>Pseudomonadota</taxon>
        <taxon>Betaproteobacteria</taxon>
        <taxon>Burkholderiales</taxon>
        <taxon>Burkholderiaceae</taxon>
        <taxon>Paraburkholderia</taxon>
    </lineage>
</organism>
<gene>
    <name evidence="1" type="ORF">SAMN05192539_10473</name>
</gene>
<name>A0A1H7EEU8_9BURK</name>
<accession>A0A1H7EEU8</accession>